<gene>
    <name evidence="2" type="ORF">PGTUg99_006976</name>
</gene>
<feature type="compositionally biased region" description="Polar residues" evidence="1">
    <location>
        <begin position="64"/>
        <end position="87"/>
    </location>
</feature>
<dbReference type="AlphaFoldDB" id="A0A5B0SDT6"/>
<organism evidence="2 3">
    <name type="scientific">Puccinia graminis f. sp. tritici</name>
    <dbReference type="NCBI Taxonomy" id="56615"/>
    <lineage>
        <taxon>Eukaryota</taxon>
        <taxon>Fungi</taxon>
        <taxon>Dikarya</taxon>
        <taxon>Basidiomycota</taxon>
        <taxon>Pucciniomycotina</taxon>
        <taxon>Pucciniomycetes</taxon>
        <taxon>Pucciniales</taxon>
        <taxon>Pucciniaceae</taxon>
        <taxon>Puccinia</taxon>
    </lineage>
</organism>
<evidence type="ECO:0000313" key="3">
    <source>
        <dbReference type="Proteomes" id="UP000325313"/>
    </source>
</evidence>
<dbReference type="Proteomes" id="UP000325313">
    <property type="component" value="Unassembled WGS sequence"/>
</dbReference>
<name>A0A5B0SDT6_PUCGR</name>
<sequence>MHGRSDRRPRKKLEAGNWWRMSAALIGIEVGSQILVFTCRNMNPDWNGALGTRHQWQGALSCGRSFSSTSRNPNQTRTPNDQNTPLGPSQRAFQLKFSIHSCSTSTERSPRRLVLRSCAQRAAKSKFL</sequence>
<protein>
    <submittedName>
        <fullName evidence="2">Uncharacterized protein</fullName>
    </submittedName>
</protein>
<evidence type="ECO:0000256" key="1">
    <source>
        <dbReference type="SAM" id="MobiDB-lite"/>
    </source>
</evidence>
<reference evidence="2 3" key="1">
    <citation type="submission" date="2019-05" db="EMBL/GenBank/DDBJ databases">
        <title>Emergence of the Ug99 lineage of the wheat stem rust pathogen through somatic hybridization.</title>
        <authorList>
            <person name="Li F."/>
            <person name="Upadhyaya N.M."/>
            <person name="Sperschneider J."/>
            <person name="Matny O."/>
            <person name="Nguyen-Phuc H."/>
            <person name="Mago R."/>
            <person name="Raley C."/>
            <person name="Miller M.E."/>
            <person name="Silverstein K.A.T."/>
            <person name="Henningsen E."/>
            <person name="Hirsch C.D."/>
            <person name="Visser B."/>
            <person name="Pretorius Z.A."/>
            <person name="Steffenson B.J."/>
            <person name="Schwessinger B."/>
            <person name="Dodds P.N."/>
            <person name="Figueroa M."/>
        </authorList>
    </citation>
    <scope>NUCLEOTIDE SEQUENCE [LARGE SCALE GENOMIC DNA]</scope>
    <source>
        <strain evidence="2 3">Ug99</strain>
    </source>
</reference>
<feature type="region of interest" description="Disordered" evidence="1">
    <location>
        <begin position="62"/>
        <end position="90"/>
    </location>
</feature>
<evidence type="ECO:0000313" key="2">
    <source>
        <dbReference type="EMBL" id="KAA1134584.1"/>
    </source>
</evidence>
<accession>A0A5B0SDT6</accession>
<comment type="caution">
    <text evidence="2">The sequence shown here is derived from an EMBL/GenBank/DDBJ whole genome shotgun (WGS) entry which is preliminary data.</text>
</comment>
<proteinExistence type="predicted"/>
<dbReference type="EMBL" id="VDEP01000050">
    <property type="protein sequence ID" value="KAA1134584.1"/>
    <property type="molecule type" value="Genomic_DNA"/>
</dbReference>